<dbReference type="InterPro" id="IPR009959">
    <property type="entry name" value="Cyclase_SnoaL-like"/>
</dbReference>
<feature type="region of interest" description="Disordered" evidence="1">
    <location>
        <begin position="156"/>
        <end position="181"/>
    </location>
</feature>
<dbReference type="Gene3D" id="3.10.450.50">
    <property type="match status" value="2"/>
</dbReference>
<dbReference type="Proteomes" id="UP000626148">
    <property type="component" value="Unassembled WGS sequence"/>
</dbReference>
<evidence type="ECO:0000313" key="3">
    <source>
        <dbReference type="EMBL" id="GGX71944.1"/>
    </source>
</evidence>
<organism evidence="3 4">
    <name type="scientific">Saccharospirillum salsuginis</name>
    <dbReference type="NCBI Taxonomy" id="418750"/>
    <lineage>
        <taxon>Bacteria</taxon>
        <taxon>Pseudomonadati</taxon>
        <taxon>Pseudomonadota</taxon>
        <taxon>Gammaproteobacteria</taxon>
        <taxon>Oceanospirillales</taxon>
        <taxon>Saccharospirillaceae</taxon>
        <taxon>Saccharospirillum</taxon>
    </lineage>
</organism>
<accession>A0A918NJB3</accession>
<comment type="caution">
    <text evidence="3">The sequence shown here is derived from an EMBL/GenBank/DDBJ whole genome shotgun (WGS) entry which is preliminary data.</text>
</comment>
<dbReference type="AlphaFoldDB" id="A0A918NJB3"/>
<dbReference type="GO" id="GO:0030638">
    <property type="term" value="P:polyketide metabolic process"/>
    <property type="evidence" value="ECO:0007669"/>
    <property type="project" value="InterPro"/>
</dbReference>
<proteinExistence type="predicted"/>
<evidence type="ECO:0000256" key="1">
    <source>
        <dbReference type="SAM" id="MobiDB-lite"/>
    </source>
</evidence>
<feature type="domain" description="SnoaL-like" evidence="2">
    <location>
        <begin position="192"/>
        <end position="296"/>
    </location>
</feature>
<dbReference type="InterPro" id="IPR037401">
    <property type="entry name" value="SnoaL-like"/>
</dbReference>
<reference evidence="3" key="1">
    <citation type="journal article" date="2014" name="Int. J. Syst. Evol. Microbiol.">
        <title>Complete genome sequence of Corynebacterium casei LMG S-19264T (=DSM 44701T), isolated from a smear-ripened cheese.</title>
        <authorList>
            <consortium name="US DOE Joint Genome Institute (JGI-PGF)"/>
            <person name="Walter F."/>
            <person name="Albersmeier A."/>
            <person name="Kalinowski J."/>
            <person name="Ruckert C."/>
        </authorList>
    </citation>
    <scope>NUCLEOTIDE SEQUENCE</scope>
    <source>
        <strain evidence="3">KCTC 22169</strain>
    </source>
</reference>
<dbReference type="SUPFAM" id="SSF54427">
    <property type="entry name" value="NTF2-like"/>
    <property type="match status" value="2"/>
</dbReference>
<dbReference type="EMBL" id="BMXR01000015">
    <property type="protein sequence ID" value="GGX71944.1"/>
    <property type="molecule type" value="Genomic_DNA"/>
</dbReference>
<dbReference type="Pfam" id="PF07366">
    <property type="entry name" value="SnoaL"/>
    <property type="match status" value="1"/>
</dbReference>
<dbReference type="PANTHER" id="PTHR38436">
    <property type="entry name" value="POLYKETIDE CYCLASE SNOAL-LIKE DOMAIN"/>
    <property type="match status" value="1"/>
</dbReference>
<dbReference type="PANTHER" id="PTHR38436:SF1">
    <property type="entry name" value="ESTER CYCLASE"/>
    <property type="match status" value="1"/>
</dbReference>
<dbReference type="RefSeq" id="WP_189612885.1">
    <property type="nucleotide sequence ID" value="NZ_BMXR01000015.1"/>
</dbReference>
<keyword evidence="4" id="KW-1185">Reference proteome</keyword>
<evidence type="ECO:0000259" key="2">
    <source>
        <dbReference type="Pfam" id="PF12680"/>
    </source>
</evidence>
<name>A0A918NJB3_9GAMM</name>
<dbReference type="Pfam" id="PF12680">
    <property type="entry name" value="SnoaL_2"/>
    <property type="match status" value="1"/>
</dbReference>
<evidence type="ECO:0000313" key="4">
    <source>
        <dbReference type="Proteomes" id="UP000626148"/>
    </source>
</evidence>
<dbReference type="InterPro" id="IPR032710">
    <property type="entry name" value="NTF2-like_dom_sf"/>
</dbReference>
<protein>
    <recommendedName>
        <fullName evidence="2">SnoaL-like domain-containing protein</fullName>
    </recommendedName>
</protein>
<reference evidence="3" key="2">
    <citation type="submission" date="2020-09" db="EMBL/GenBank/DDBJ databases">
        <authorList>
            <person name="Sun Q."/>
            <person name="Kim S."/>
        </authorList>
    </citation>
    <scope>NUCLEOTIDE SEQUENCE</scope>
    <source>
        <strain evidence="3">KCTC 22169</strain>
    </source>
</reference>
<gene>
    <name evidence="3" type="ORF">GCM10007392_44150</name>
</gene>
<sequence length="322" mass="36097">MKNFDSQFRDLPDYIIKITEEIWEGRGLDTLRRYYGDTLPVRTPAGLTQGNENVIAATMGTLAEFPDRTLLGEDVIWCGDEDAGFLSSHRIFSTATHRGHGVFGPPTSKRLQFRIIADCYCIDNQITDEWMIRDLGAVVRQLGLDPQRFAADQIEQEGGAEHAKRPFTPDQDVAGPYQSRGNEHPLGLRYAEFLERIMNAELRAVRETYDRAVQLELPGGVTEHGRDAADRFWLGLRSAFPFAEFKVHHIIGRQDAGMADRAAVRWSLTGTHDGVGAFSPPTGAPVHVMGISHAEFGPRGLNREWVLFDESAIWKQILLHKG</sequence>